<evidence type="ECO:0000313" key="5">
    <source>
        <dbReference type="EMBL" id="MBO0344322.1"/>
    </source>
</evidence>
<sequence>MTRRTTLKDIARETGVHVSTVSRALDPQKRGSITEEVVDKIREAAERLDYRPNRIAFSLRKQKSMTIGVMIPDITNMIFPAIVRGIESVMEPLGYAAIIVNTDGNSDREKRLIETLQDRGVDGIIHTAVLRSAPNIVEVAHQGLPVVTLNRKVEEADIPYVINDEEAGIRQIFELLYQAGHRNIAHLSGPPDLSTGLLRQQAFLAVTADYGMARDDLVIEEADRFEEAEGRRCTQAILSRAPETTAVLCANDRLALGAIDHCTRTGVKCPADISITGFNDMAFLDLIPPGLTTVRIEQFEAGAQAARLLAKILDGHADQVPRETVLPVSLKIRNSVAVPRASKS</sequence>
<dbReference type="SUPFAM" id="SSF47413">
    <property type="entry name" value="lambda repressor-like DNA-binding domains"/>
    <property type="match status" value="1"/>
</dbReference>
<dbReference type="CDD" id="cd01392">
    <property type="entry name" value="HTH_LacI"/>
    <property type="match status" value="1"/>
</dbReference>
<dbReference type="Proteomes" id="UP000664779">
    <property type="component" value="Unassembled WGS sequence"/>
</dbReference>
<dbReference type="PROSITE" id="PS50932">
    <property type="entry name" value="HTH_LACI_2"/>
    <property type="match status" value="1"/>
</dbReference>
<comment type="caution">
    <text evidence="5">The sequence shown here is derived from an EMBL/GenBank/DDBJ whole genome shotgun (WGS) entry which is preliminary data.</text>
</comment>
<dbReference type="EMBL" id="JAFLNF010000002">
    <property type="protein sequence ID" value="MBO0344322.1"/>
    <property type="molecule type" value="Genomic_DNA"/>
</dbReference>
<dbReference type="InterPro" id="IPR010982">
    <property type="entry name" value="Lambda_DNA-bd_dom_sf"/>
</dbReference>
<dbReference type="InterPro" id="IPR028082">
    <property type="entry name" value="Peripla_BP_I"/>
</dbReference>
<keyword evidence="6" id="KW-1185">Reference proteome</keyword>
<evidence type="ECO:0000256" key="3">
    <source>
        <dbReference type="ARBA" id="ARBA00023163"/>
    </source>
</evidence>
<feature type="domain" description="HTH lacI-type" evidence="4">
    <location>
        <begin position="5"/>
        <end position="61"/>
    </location>
</feature>
<organism evidence="5 6">
    <name type="scientific">Roseibium limicola</name>
    <dbReference type="NCBI Taxonomy" id="2816037"/>
    <lineage>
        <taxon>Bacteria</taxon>
        <taxon>Pseudomonadati</taxon>
        <taxon>Pseudomonadota</taxon>
        <taxon>Alphaproteobacteria</taxon>
        <taxon>Hyphomicrobiales</taxon>
        <taxon>Stappiaceae</taxon>
        <taxon>Roseibium</taxon>
    </lineage>
</organism>
<dbReference type="SMART" id="SM00354">
    <property type="entry name" value="HTH_LACI"/>
    <property type="match status" value="1"/>
</dbReference>
<keyword evidence="1" id="KW-0805">Transcription regulation</keyword>
<evidence type="ECO:0000259" key="4">
    <source>
        <dbReference type="PROSITE" id="PS50932"/>
    </source>
</evidence>
<evidence type="ECO:0000256" key="2">
    <source>
        <dbReference type="ARBA" id="ARBA00023125"/>
    </source>
</evidence>
<keyword evidence="3" id="KW-0804">Transcription</keyword>
<dbReference type="AlphaFoldDB" id="A0A939EKY0"/>
<evidence type="ECO:0000256" key="1">
    <source>
        <dbReference type="ARBA" id="ARBA00023015"/>
    </source>
</evidence>
<evidence type="ECO:0000313" key="6">
    <source>
        <dbReference type="Proteomes" id="UP000664779"/>
    </source>
</evidence>
<dbReference type="Pfam" id="PF00532">
    <property type="entry name" value="Peripla_BP_1"/>
    <property type="match status" value="1"/>
</dbReference>
<protein>
    <submittedName>
        <fullName evidence="5">LacI family DNA-binding transcriptional regulator</fullName>
    </submittedName>
</protein>
<accession>A0A939EKY0</accession>
<dbReference type="Pfam" id="PF00356">
    <property type="entry name" value="LacI"/>
    <property type="match status" value="1"/>
</dbReference>
<reference evidence="5" key="1">
    <citation type="submission" date="2021-03" db="EMBL/GenBank/DDBJ databases">
        <title>Roseibium sp. CAU 1637 isolated from Incheon.</title>
        <authorList>
            <person name="Kim W."/>
        </authorList>
    </citation>
    <scope>NUCLEOTIDE SEQUENCE</scope>
    <source>
        <strain evidence="5">CAU 1637</strain>
    </source>
</reference>
<dbReference type="InterPro" id="IPR000843">
    <property type="entry name" value="HTH_LacI"/>
</dbReference>
<dbReference type="PANTHER" id="PTHR30146">
    <property type="entry name" value="LACI-RELATED TRANSCRIPTIONAL REPRESSOR"/>
    <property type="match status" value="1"/>
</dbReference>
<dbReference type="PANTHER" id="PTHR30146:SF109">
    <property type="entry name" value="HTH-TYPE TRANSCRIPTIONAL REGULATOR GALS"/>
    <property type="match status" value="1"/>
</dbReference>
<dbReference type="GO" id="GO:0000976">
    <property type="term" value="F:transcription cis-regulatory region binding"/>
    <property type="evidence" value="ECO:0007669"/>
    <property type="project" value="TreeGrafter"/>
</dbReference>
<dbReference type="CDD" id="cd06267">
    <property type="entry name" value="PBP1_LacI_sugar_binding-like"/>
    <property type="match status" value="1"/>
</dbReference>
<dbReference type="Gene3D" id="3.40.50.2300">
    <property type="match status" value="2"/>
</dbReference>
<dbReference type="SUPFAM" id="SSF53822">
    <property type="entry name" value="Periplasmic binding protein-like I"/>
    <property type="match status" value="1"/>
</dbReference>
<proteinExistence type="predicted"/>
<dbReference type="InterPro" id="IPR001761">
    <property type="entry name" value="Peripla_BP/Lac1_sug-bd_dom"/>
</dbReference>
<name>A0A939EKY0_9HYPH</name>
<dbReference type="RefSeq" id="WP_206938335.1">
    <property type="nucleotide sequence ID" value="NZ_JAFLNF010000002.1"/>
</dbReference>
<gene>
    <name evidence="5" type="ORF">J0X15_03725</name>
</gene>
<dbReference type="Gene3D" id="1.10.260.40">
    <property type="entry name" value="lambda repressor-like DNA-binding domains"/>
    <property type="match status" value="1"/>
</dbReference>
<keyword evidence="2 5" id="KW-0238">DNA-binding</keyword>
<dbReference type="GO" id="GO:0003700">
    <property type="term" value="F:DNA-binding transcription factor activity"/>
    <property type="evidence" value="ECO:0007669"/>
    <property type="project" value="TreeGrafter"/>
</dbReference>